<comment type="caution">
    <text evidence="2">The sequence shown here is derived from an EMBL/GenBank/DDBJ whole genome shotgun (WGS) entry which is preliminary data.</text>
</comment>
<dbReference type="Proteomes" id="UP000435423">
    <property type="component" value="Unassembled WGS sequence"/>
</dbReference>
<gene>
    <name evidence="1" type="ORF">GGG87_03615</name>
    <name evidence="2" type="ORF">GGH11_03655</name>
</gene>
<dbReference type="InterPro" id="IPR009319">
    <property type="entry name" value="Phage_A118_VSP1"/>
</dbReference>
<organism evidence="2 4">
    <name type="scientific">Streptococcus zhangguiae</name>
    <dbReference type="NCBI Taxonomy" id="2664091"/>
    <lineage>
        <taxon>Bacteria</taxon>
        <taxon>Bacillati</taxon>
        <taxon>Bacillota</taxon>
        <taxon>Bacilli</taxon>
        <taxon>Lactobacillales</taxon>
        <taxon>Streptococcaceae</taxon>
        <taxon>Streptococcus</taxon>
    </lineage>
</organism>
<name>A0A6I4RBK8_9STRE</name>
<dbReference type="GO" id="GO:0005198">
    <property type="term" value="F:structural molecule activity"/>
    <property type="evidence" value="ECO:0007669"/>
    <property type="project" value="InterPro"/>
</dbReference>
<keyword evidence="3" id="KW-1185">Reference proteome</keyword>
<evidence type="ECO:0000313" key="1">
    <source>
        <dbReference type="EMBL" id="MTB64090.1"/>
    </source>
</evidence>
<dbReference type="EMBL" id="WUBJ01000004">
    <property type="protein sequence ID" value="MWV56078.1"/>
    <property type="molecule type" value="Genomic_DNA"/>
</dbReference>
<protein>
    <submittedName>
        <fullName evidence="2">Minor capsid protein</fullName>
    </submittedName>
</protein>
<proteinExistence type="predicted"/>
<reference evidence="2 4" key="1">
    <citation type="submission" date="2019-10" db="EMBL/GenBank/DDBJ databases">
        <title>Streptococcis sp, isolated from the respiratory tract of Marmot.</title>
        <authorList>
            <person name="Zhang G."/>
        </authorList>
    </citation>
    <scope>NUCLEOTIDE SEQUENCE [LARGE SCALE GENOMIC DNA]</scope>
    <source>
        <strain evidence="4">zg-70</strain>
        <strain evidence="2">Zg-70</strain>
    </source>
</reference>
<dbReference type="EMBL" id="WLCG01000004">
    <property type="protein sequence ID" value="MTB64090.1"/>
    <property type="molecule type" value="Genomic_DNA"/>
</dbReference>
<dbReference type="Pfam" id="PF06152">
    <property type="entry name" value="Phage_min_cap2"/>
    <property type="match status" value="1"/>
</dbReference>
<evidence type="ECO:0000313" key="4">
    <source>
        <dbReference type="Proteomes" id="UP000435423"/>
    </source>
</evidence>
<evidence type="ECO:0000313" key="2">
    <source>
        <dbReference type="EMBL" id="MWV56078.1"/>
    </source>
</evidence>
<dbReference type="Proteomes" id="UP000435060">
    <property type="component" value="Unassembled WGS sequence"/>
</dbReference>
<accession>A0A6I4RBK8</accession>
<evidence type="ECO:0000313" key="3">
    <source>
        <dbReference type="Proteomes" id="UP000435060"/>
    </source>
</evidence>
<dbReference type="RefSeq" id="WP_154608248.1">
    <property type="nucleotide sequence ID" value="NZ_CP072115.1"/>
</dbReference>
<dbReference type="AlphaFoldDB" id="A0A6I4RBK8"/>
<reference evidence="1 3" key="2">
    <citation type="submission" date="2019-11" db="EMBL/GenBank/DDBJ databases">
        <title>Streptococcis sp. isolated from the respiratory tract of Marmot.</title>
        <authorList>
            <person name="Zhang G."/>
        </authorList>
    </citation>
    <scope>NUCLEOTIDE SEQUENCE [LARGE SCALE GENOMIC DNA]</scope>
    <source>
        <strain evidence="1">Zg-86</strain>
        <strain evidence="3">zg-86</strain>
    </source>
</reference>
<sequence length="524" mass="60209">MAYDVSKAFQRIEEELLSSMIRNLKRHKAEESAEGFEWEQWQVAQLRELQRFKRSNAKKYGKEFAKINSRIASAIQVAHREGMDSEELAILEAIKQGLDLSPHGDGLTGSFFGINERKLNALLNAIEYDMKVAEHAILRYTDDQYRRIIFDAQVAANTGAVTYEKAIDMATKDFLSRGITCIQYKNGTLVNIVSYAEMAVRTATKRAYLMGEGVKRQEWGISTVILNKRTNACPLCMPFEGKVLIDDVWSGGKASDGSYPLLSSAMAAGLYHPRCKDKHTTYFPGISSEPEKTFTRSELEDIKERQRLENKAQYAERQKGRFGRLARHSLDPDNVRHYSAREEVWKKQTVLARKKLEAFEKEKGYNLDKSLDNLDDEVYNKNMDGMMRKKAIDHTKMSIASKEQMNRLSRKFRKRGGEFLFDEDAIIYLNEKNAEAVTLDAYTIVMRENISISALLEELEHAEQYLRGENDGSALSVALNEVSAKRKSIQEAERYKLPNIEIEQVKKDIAYYEQEIRRLQDENH</sequence>